<dbReference type="EMBL" id="JADGMS010000016">
    <property type="protein sequence ID" value="KAF9664308.1"/>
    <property type="molecule type" value="Genomic_DNA"/>
</dbReference>
<sequence length="204" mass="23562">MADKKAIIISEIIPVMSKITEHKLNSSNYLDWSKTEFMEYLDFLYSGEGNISCIYEVCKAFYRAKEHDRSLTGYFMDFKGIYEELNMLLPFSPDVKIQQSQRKKMTIMSFFYGLPFEFETAKSQILFSSEITSLQDVFSRELQSSPPVQYSGSLVSQTNEYEAERSHYKGGFLVGMLGGTEEELAASVQAERWPKWKFEEGEGR</sequence>
<dbReference type="Proteomes" id="UP000657918">
    <property type="component" value="Chromosome 16"/>
</dbReference>
<evidence type="ECO:0000313" key="2">
    <source>
        <dbReference type="Proteomes" id="UP000657918"/>
    </source>
</evidence>
<dbReference type="OrthoDB" id="1001643at2759"/>
<keyword evidence="2" id="KW-1185">Reference proteome</keyword>
<name>A0A835J8D9_9ROSI</name>
<gene>
    <name evidence="1" type="ORF">SADUNF_Sadunf16G0004800</name>
</gene>
<protein>
    <submittedName>
        <fullName evidence="1">Uncharacterized protein</fullName>
    </submittedName>
</protein>
<comment type="caution">
    <text evidence="1">The sequence shown here is derived from an EMBL/GenBank/DDBJ whole genome shotgun (WGS) entry which is preliminary data.</text>
</comment>
<accession>A0A835J8D9</accession>
<proteinExistence type="predicted"/>
<reference evidence="1 2" key="1">
    <citation type="submission" date="2020-10" db="EMBL/GenBank/DDBJ databases">
        <title>Plant Genome Project.</title>
        <authorList>
            <person name="Zhang R.-G."/>
        </authorList>
    </citation>
    <scope>NUCLEOTIDE SEQUENCE [LARGE SCALE GENOMIC DNA]</scope>
    <source>
        <strain evidence="1">FAFU-HL-1</strain>
        <tissue evidence="1">Leaf</tissue>
    </source>
</reference>
<dbReference type="AlphaFoldDB" id="A0A835J8D9"/>
<evidence type="ECO:0000313" key="1">
    <source>
        <dbReference type="EMBL" id="KAF9664308.1"/>
    </source>
</evidence>
<organism evidence="1 2">
    <name type="scientific">Salix dunnii</name>
    <dbReference type="NCBI Taxonomy" id="1413687"/>
    <lineage>
        <taxon>Eukaryota</taxon>
        <taxon>Viridiplantae</taxon>
        <taxon>Streptophyta</taxon>
        <taxon>Embryophyta</taxon>
        <taxon>Tracheophyta</taxon>
        <taxon>Spermatophyta</taxon>
        <taxon>Magnoliopsida</taxon>
        <taxon>eudicotyledons</taxon>
        <taxon>Gunneridae</taxon>
        <taxon>Pentapetalae</taxon>
        <taxon>rosids</taxon>
        <taxon>fabids</taxon>
        <taxon>Malpighiales</taxon>
        <taxon>Salicaceae</taxon>
        <taxon>Saliceae</taxon>
        <taxon>Salix</taxon>
    </lineage>
</organism>